<reference evidence="10" key="1">
    <citation type="submission" date="2019-11" db="EMBL/GenBank/DDBJ databases">
        <authorList>
            <person name="Liu Y."/>
            <person name="Hou J."/>
            <person name="Li T.-Q."/>
            <person name="Guan C.-H."/>
            <person name="Wu X."/>
            <person name="Wu H.-Z."/>
            <person name="Ling F."/>
            <person name="Zhang R."/>
            <person name="Shi X.-G."/>
            <person name="Ren J.-P."/>
            <person name="Chen E.-F."/>
            <person name="Sun J.-M."/>
        </authorList>
    </citation>
    <scope>NUCLEOTIDE SEQUENCE</scope>
    <source>
        <strain evidence="10">Adult_tree_wgs_1</strain>
        <tissue evidence="10">Leaves</tissue>
    </source>
</reference>
<evidence type="ECO:0000256" key="6">
    <source>
        <dbReference type="ARBA" id="ARBA00022801"/>
    </source>
</evidence>
<evidence type="ECO:0000256" key="1">
    <source>
        <dbReference type="ARBA" id="ARBA00000707"/>
    </source>
</evidence>
<dbReference type="PANTHER" id="PTHR43982:SF1">
    <property type="entry name" value="UBIQUITIN CARBOXYL-TERMINAL HYDROLASE 14"/>
    <property type="match status" value="1"/>
</dbReference>
<keyword evidence="7" id="KW-0788">Thiol protease</keyword>
<dbReference type="InterPro" id="IPR018200">
    <property type="entry name" value="USP_CS"/>
</dbReference>
<dbReference type="InterPro" id="IPR044635">
    <property type="entry name" value="UBP14-like"/>
</dbReference>
<evidence type="ECO:0000256" key="2">
    <source>
        <dbReference type="ARBA" id="ARBA00009085"/>
    </source>
</evidence>
<keyword evidence="6" id="KW-0378">Hydrolase</keyword>
<dbReference type="InterPro" id="IPR038765">
    <property type="entry name" value="Papain-like_cys_pep_sf"/>
</dbReference>
<evidence type="ECO:0000313" key="10">
    <source>
        <dbReference type="EMBL" id="KAF7123585.1"/>
    </source>
</evidence>
<feature type="compositionally biased region" description="Polar residues" evidence="8">
    <location>
        <begin position="124"/>
        <end position="137"/>
    </location>
</feature>
<keyword evidence="4" id="KW-0645">Protease</keyword>
<dbReference type="PANTHER" id="PTHR43982">
    <property type="entry name" value="UBIQUITIN CARBOXYL-TERMINAL HYDROLASE"/>
    <property type="match status" value="1"/>
</dbReference>
<comment type="catalytic activity">
    <reaction evidence="1">
        <text>Thiol-dependent hydrolysis of ester, thioester, amide, peptide and isopeptide bonds formed by the C-terminal Gly of ubiquitin (a 76-residue protein attached to proteins as an intracellular targeting signal).</text>
        <dbReference type="EC" id="3.4.19.12"/>
    </reaction>
</comment>
<dbReference type="OrthoDB" id="333239at2759"/>
<dbReference type="Proteomes" id="UP000626092">
    <property type="component" value="Unassembled WGS sequence"/>
</dbReference>
<dbReference type="AlphaFoldDB" id="A0A834G5T0"/>
<proteinExistence type="inferred from homology"/>
<dbReference type="GO" id="GO:0061136">
    <property type="term" value="P:regulation of proteasomal protein catabolic process"/>
    <property type="evidence" value="ECO:0007669"/>
    <property type="project" value="TreeGrafter"/>
</dbReference>
<evidence type="ECO:0000256" key="7">
    <source>
        <dbReference type="ARBA" id="ARBA00022807"/>
    </source>
</evidence>
<comment type="similarity">
    <text evidence="2">Belongs to the peptidase C19 family.</text>
</comment>
<keyword evidence="11" id="KW-1185">Reference proteome</keyword>
<dbReference type="SUPFAM" id="SSF54001">
    <property type="entry name" value="Cysteine proteinases"/>
    <property type="match status" value="1"/>
</dbReference>
<dbReference type="InterPro" id="IPR028889">
    <property type="entry name" value="USP"/>
</dbReference>
<evidence type="ECO:0000256" key="4">
    <source>
        <dbReference type="ARBA" id="ARBA00022670"/>
    </source>
</evidence>
<protein>
    <recommendedName>
        <fullName evidence="3">ubiquitinyl hydrolase 1</fullName>
        <ecNumber evidence="3">3.4.19.12</ecNumber>
    </recommendedName>
</protein>
<evidence type="ECO:0000259" key="9">
    <source>
        <dbReference type="PROSITE" id="PS50235"/>
    </source>
</evidence>
<dbReference type="PROSITE" id="PS00973">
    <property type="entry name" value="USP_2"/>
    <property type="match status" value="1"/>
</dbReference>
<keyword evidence="5" id="KW-0833">Ubl conjugation pathway</keyword>
<organism evidence="10 11">
    <name type="scientific">Rhododendron simsii</name>
    <name type="common">Sims's rhododendron</name>
    <dbReference type="NCBI Taxonomy" id="118357"/>
    <lineage>
        <taxon>Eukaryota</taxon>
        <taxon>Viridiplantae</taxon>
        <taxon>Streptophyta</taxon>
        <taxon>Embryophyta</taxon>
        <taxon>Tracheophyta</taxon>
        <taxon>Spermatophyta</taxon>
        <taxon>Magnoliopsida</taxon>
        <taxon>eudicotyledons</taxon>
        <taxon>Gunneridae</taxon>
        <taxon>Pentapetalae</taxon>
        <taxon>asterids</taxon>
        <taxon>Ericales</taxon>
        <taxon>Ericaceae</taxon>
        <taxon>Ericoideae</taxon>
        <taxon>Rhodoreae</taxon>
        <taxon>Rhododendron</taxon>
    </lineage>
</organism>
<evidence type="ECO:0000256" key="5">
    <source>
        <dbReference type="ARBA" id="ARBA00022786"/>
    </source>
</evidence>
<evidence type="ECO:0000256" key="8">
    <source>
        <dbReference type="SAM" id="MobiDB-lite"/>
    </source>
</evidence>
<dbReference type="Gene3D" id="3.90.70.10">
    <property type="entry name" value="Cysteine proteinases"/>
    <property type="match status" value="1"/>
</dbReference>
<dbReference type="GO" id="GO:0016579">
    <property type="term" value="P:protein deubiquitination"/>
    <property type="evidence" value="ECO:0007669"/>
    <property type="project" value="InterPro"/>
</dbReference>
<dbReference type="GO" id="GO:0004843">
    <property type="term" value="F:cysteine-type deubiquitinase activity"/>
    <property type="evidence" value="ECO:0007669"/>
    <property type="project" value="UniProtKB-EC"/>
</dbReference>
<dbReference type="PROSITE" id="PS50235">
    <property type="entry name" value="USP_3"/>
    <property type="match status" value="1"/>
</dbReference>
<comment type="caution">
    <text evidence="10">The sequence shown here is derived from an EMBL/GenBank/DDBJ whole genome shotgun (WGS) entry which is preliminary data.</text>
</comment>
<dbReference type="GO" id="GO:0043161">
    <property type="term" value="P:proteasome-mediated ubiquitin-dependent protein catabolic process"/>
    <property type="evidence" value="ECO:0007669"/>
    <property type="project" value="InterPro"/>
</dbReference>
<dbReference type="EC" id="3.4.19.12" evidence="3"/>
<evidence type="ECO:0000313" key="11">
    <source>
        <dbReference type="Proteomes" id="UP000626092"/>
    </source>
</evidence>
<evidence type="ECO:0000256" key="3">
    <source>
        <dbReference type="ARBA" id="ARBA00012759"/>
    </source>
</evidence>
<dbReference type="GO" id="GO:0070628">
    <property type="term" value="F:proteasome binding"/>
    <property type="evidence" value="ECO:0007669"/>
    <property type="project" value="TreeGrafter"/>
</dbReference>
<gene>
    <name evidence="10" type="ORF">RHSIM_Rhsim12G0192600</name>
</gene>
<dbReference type="InterPro" id="IPR001394">
    <property type="entry name" value="Peptidase_C19_UCH"/>
</dbReference>
<sequence>MLRWPINLMELDVYDLCSDDLRKKLEAPRKGLKSELEKASPSLDGNAVYLKDSQINGLPTYMPFLQYSLSGALYLTIQFVRYFWSKESNQNAKILHKVDYPVELDVYDLCSDDLRKKLEPPHKGSSNVSGESSNATSKEGVVPDKEMHLTGIYDLVAMLTHKGRSADLGHYVAWVKQESGIWMKYDDRNPIPQQEEDITKLSRGGDWRMAYMCMYKARLVPM</sequence>
<feature type="region of interest" description="Disordered" evidence="8">
    <location>
        <begin position="118"/>
        <end position="141"/>
    </location>
</feature>
<dbReference type="Pfam" id="PF00443">
    <property type="entry name" value="UCH"/>
    <property type="match status" value="1"/>
</dbReference>
<accession>A0A834G5T0</accession>
<dbReference type="EMBL" id="WJXA01000012">
    <property type="protein sequence ID" value="KAF7123585.1"/>
    <property type="molecule type" value="Genomic_DNA"/>
</dbReference>
<feature type="domain" description="USP" evidence="9">
    <location>
        <begin position="1"/>
        <end position="218"/>
    </location>
</feature>
<name>A0A834G5T0_RHOSS</name>